<dbReference type="InterPro" id="IPR000994">
    <property type="entry name" value="Pept_M24"/>
</dbReference>
<proteinExistence type="predicted"/>
<evidence type="ECO:0000313" key="2">
    <source>
        <dbReference type="EMBL" id="MPM47447.1"/>
    </source>
</evidence>
<name>A0A645A2Z1_9ZZZZ</name>
<dbReference type="AlphaFoldDB" id="A0A645A2Z1"/>
<dbReference type="InterPro" id="IPR036005">
    <property type="entry name" value="Creatinase/aminopeptidase-like"/>
</dbReference>
<reference evidence="2" key="1">
    <citation type="submission" date="2019-08" db="EMBL/GenBank/DDBJ databases">
        <authorList>
            <person name="Kucharzyk K."/>
            <person name="Murdoch R.W."/>
            <person name="Higgins S."/>
            <person name="Loffler F."/>
        </authorList>
    </citation>
    <scope>NUCLEOTIDE SEQUENCE</scope>
</reference>
<accession>A0A645A2Z1</accession>
<sequence>MIAFAKPGVTFAELFSKGYNIVQQKYPNYLRGHLGHSISLGPATAEDPYISIQNQRKLVAGMILAIEVPCYMTDYNGFNIEDMVLISDTGTEVLTPKTPHYL</sequence>
<feature type="domain" description="Peptidase M24" evidence="1">
    <location>
        <begin position="2"/>
        <end position="87"/>
    </location>
</feature>
<dbReference type="SUPFAM" id="SSF55920">
    <property type="entry name" value="Creatinase/aminopeptidase"/>
    <property type="match status" value="1"/>
</dbReference>
<dbReference type="Pfam" id="PF00557">
    <property type="entry name" value="Peptidase_M24"/>
    <property type="match status" value="1"/>
</dbReference>
<organism evidence="2">
    <name type="scientific">bioreactor metagenome</name>
    <dbReference type="NCBI Taxonomy" id="1076179"/>
    <lineage>
        <taxon>unclassified sequences</taxon>
        <taxon>metagenomes</taxon>
        <taxon>ecological metagenomes</taxon>
    </lineage>
</organism>
<protein>
    <recommendedName>
        <fullName evidence="1">Peptidase M24 domain-containing protein</fullName>
    </recommendedName>
</protein>
<gene>
    <name evidence="2" type="ORF">SDC9_94157</name>
</gene>
<dbReference type="Gene3D" id="3.90.230.10">
    <property type="entry name" value="Creatinase/methionine aminopeptidase superfamily"/>
    <property type="match status" value="1"/>
</dbReference>
<dbReference type="EMBL" id="VSSQ01011680">
    <property type="protein sequence ID" value="MPM47447.1"/>
    <property type="molecule type" value="Genomic_DNA"/>
</dbReference>
<comment type="caution">
    <text evidence="2">The sequence shown here is derived from an EMBL/GenBank/DDBJ whole genome shotgun (WGS) entry which is preliminary data.</text>
</comment>
<evidence type="ECO:0000259" key="1">
    <source>
        <dbReference type="Pfam" id="PF00557"/>
    </source>
</evidence>